<protein>
    <submittedName>
        <fullName evidence="1">Uncharacterized protein</fullName>
    </submittedName>
</protein>
<comment type="caution">
    <text evidence="1">The sequence shown here is derived from an EMBL/GenBank/DDBJ whole genome shotgun (WGS) entry which is preliminary data.</text>
</comment>
<dbReference type="Proteomes" id="UP001221898">
    <property type="component" value="Unassembled WGS sequence"/>
</dbReference>
<sequence length="67" mass="7698">MHNQEQSPFSFVGSPHPHFKMLMTSTIGEVNDGLRYNTRKKTEDLPLTTLRGTVNIPSQRYYNSQTV</sequence>
<accession>A0AAD7SCG3</accession>
<gene>
    <name evidence="1" type="ORF">AAFF_G00401350</name>
</gene>
<organism evidence="1 2">
    <name type="scientific">Aldrovandia affinis</name>
    <dbReference type="NCBI Taxonomy" id="143900"/>
    <lineage>
        <taxon>Eukaryota</taxon>
        <taxon>Metazoa</taxon>
        <taxon>Chordata</taxon>
        <taxon>Craniata</taxon>
        <taxon>Vertebrata</taxon>
        <taxon>Euteleostomi</taxon>
        <taxon>Actinopterygii</taxon>
        <taxon>Neopterygii</taxon>
        <taxon>Teleostei</taxon>
        <taxon>Notacanthiformes</taxon>
        <taxon>Halosauridae</taxon>
        <taxon>Aldrovandia</taxon>
    </lineage>
</organism>
<reference evidence="1" key="1">
    <citation type="journal article" date="2023" name="Science">
        <title>Genome structures resolve the early diversification of teleost fishes.</title>
        <authorList>
            <person name="Parey E."/>
            <person name="Louis A."/>
            <person name="Montfort J."/>
            <person name="Bouchez O."/>
            <person name="Roques C."/>
            <person name="Iampietro C."/>
            <person name="Lluch J."/>
            <person name="Castinel A."/>
            <person name="Donnadieu C."/>
            <person name="Desvignes T."/>
            <person name="Floi Bucao C."/>
            <person name="Jouanno E."/>
            <person name="Wen M."/>
            <person name="Mejri S."/>
            <person name="Dirks R."/>
            <person name="Jansen H."/>
            <person name="Henkel C."/>
            <person name="Chen W.J."/>
            <person name="Zahm M."/>
            <person name="Cabau C."/>
            <person name="Klopp C."/>
            <person name="Thompson A.W."/>
            <person name="Robinson-Rechavi M."/>
            <person name="Braasch I."/>
            <person name="Lecointre G."/>
            <person name="Bobe J."/>
            <person name="Postlethwait J.H."/>
            <person name="Berthelot C."/>
            <person name="Roest Crollius H."/>
            <person name="Guiguen Y."/>
        </authorList>
    </citation>
    <scope>NUCLEOTIDE SEQUENCE</scope>
    <source>
        <strain evidence="1">NC1722</strain>
    </source>
</reference>
<name>A0AAD7SCG3_9TELE</name>
<proteinExistence type="predicted"/>
<dbReference type="AlphaFoldDB" id="A0AAD7SCG3"/>
<dbReference type="EMBL" id="JAINUG010000079">
    <property type="protein sequence ID" value="KAJ8400096.1"/>
    <property type="molecule type" value="Genomic_DNA"/>
</dbReference>
<keyword evidence="2" id="KW-1185">Reference proteome</keyword>
<evidence type="ECO:0000313" key="1">
    <source>
        <dbReference type="EMBL" id="KAJ8400096.1"/>
    </source>
</evidence>
<evidence type="ECO:0000313" key="2">
    <source>
        <dbReference type="Proteomes" id="UP001221898"/>
    </source>
</evidence>